<dbReference type="Pfam" id="PF04290">
    <property type="entry name" value="DctQ"/>
    <property type="match status" value="1"/>
</dbReference>
<feature type="transmembrane region" description="Helical" evidence="9">
    <location>
        <begin position="46"/>
        <end position="64"/>
    </location>
</feature>
<dbReference type="EMBL" id="SHBF01000004">
    <property type="protein sequence ID" value="RZO28255.1"/>
    <property type="molecule type" value="Genomic_DNA"/>
</dbReference>
<accession>A0A520N4C0</accession>
<dbReference type="AlphaFoldDB" id="A0A520N4C0"/>
<evidence type="ECO:0000259" key="10">
    <source>
        <dbReference type="Pfam" id="PF04290"/>
    </source>
</evidence>
<evidence type="ECO:0000313" key="12">
    <source>
        <dbReference type="Proteomes" id="UP000318710"/>
    </source>
</evidence>
<dbReference type="GO" id="GO:0005886">
    <property type="term" value="C:plasma membrane"/>
    <property type="evidence" value="ECO:0007669"/>
    <property type="project" value="UniProtKB-SubCell"/>
</dbReference>
<keyword evidence="7 9" id="KW-0472">Membrane</keyword>
<dbReference type="Proteomes" id="UP000318710">
    <property type="component" value="Unassembled WGS sequence"/>
</dbReference>
<keyword evidence="3" id="KW-1003">Cell membrane</keyword>
<keyword evidence="4 9" id="KW-0997">Cell inner membrane</keyword>
<dbReference type="InterPro" id="IPR007387">
    <property type="entry name" value="TRAP_DctQ"/>
</dbReference>
<comment type="subunit">
    <text evidence="9">The complex comprises the extracytoplasmic solute receptor protein and the two transmembrane proteins.</text>
</comment>
<feature type="transmembrane region" description="Helical" evidence="9">
    <location>
        <begin position="85"/>
        <end position="107"/>
    </location>
</feature>
<feature type="domain" description="Tripartite ATP-independent periplasmic transporters DctQ component" evidence="10">
    <location>
        <begin position="22"/>
        <end position="153"/>
    </location>
</feature>
<evidence type="ECO:0000256" key="1">
    <source>
        <dbReference type="ARBA" id="ARBA00004429"/>
    </source>
</evidence>
<organism evidence="11 12">
    <name type="scientific">SAR86 cluster bacterium</name>
    <dbReference type="NCBI Taxonomy" id="2030880"/>
    <lineage>
        <taxon>Bacteria</taxon>
        <taxon>Pseudomonadati</taxon>
        <taxon>Pseudomonadota</taxon>
        <taxon>Gammaproteobacteria</taxon>
        <taxon>SAR86 cluster</taxon>
    </lineage>
</organism>
<evidence type="ECO:0000256" key="4">
    <source>
        <dbReference type="ARBA" id="ARBA00022519"/>
    </source>
</evidence>
<evidence type="ECO:0000256" key="5">
    <source>
        <dbReference type="ARBA" id="ARBA00022692"/>
    </source>
</evidence>
<evidence type="ECO:0000313" key="11">
    <source>
        <dbReference type="EMBL" id="RZO28255.1"/>
    </source>
</evidence>
<evidence type="ECO:0000256" key="8">
    <source>
        <dbReference type="ARBA" id="ARBA00038436"/>
    </source>
</evidence>
<evidence type="ECO:0000256" key="9">
    <source>
        <dbReference type="RuleBase" id="RU369079"/>
    </source>
</evidence>
<feature type="transmembrane region" description="Helical" evidence="9">
    <location>
        <begin position="127"/>
        <end position="152"/>
    </location>
</feature>
<feature type="transmembrane region" description="Helical" evidence="9">
    <location>
        <begin position="12"/>
        <end position="34"/>
    </location>
</feature>
<dbReference type="PANTHER" id="PTHR35011:SF4">
    <property type="entry name" value="SLL1102 PROTEIN"/>
    <property type="match status" value="1"/>
</dbReference>
<protein>
    <recommendedName>
        <fullName evidence="9">TRAP transporter small permease protein</fullName>
    </recommendedName>
</protein>
<evidence type="ECO:0000256" key="2">
    <source>
        <dbReference type="ARBA" id="ARBA00022448"/>
    </source>
</evidence>
<dbReference type="InterPro" id="IPR055348">
    <property type="entry name" value="DctQ"/>
</dbReference>
<proteinExistence type="inferred from homology"/>
<dbReference type="PANTHER" id="PTHR35011">
    <property type="entry name" value="2,3-DIKETO-L-GULONATE TRAP TRANSPORTER SMALL PERMEASE PROTEIN YIAM"/>
    <property type="match status" value="1"/>
</dbReference>
<keyword evidence="2 9" id="KW-0813">Transport</keyword>
<gene>
    <name evidence="11" type="ORF">EVA93_01335</name>
</gene>
<comment type="subcellular location">
    <subcellularLocation>
        <location evidence="1 9">Cell inner membrane</location>
        <topology evidence="1 9">Multi-pass membrane protein</topology>
    </subcellularLocation>
</comment>
<reference evidence="11 12" key="1">
    <citation type="submission" date="2019-02" db="EMBL/GenBank/DDBJ databases">
        <title>Prokaryotic population dynamics and viral predation in marine succession experiment using metagenomics: the confinement effect.</title>
        <authorList>
            <person name="Haro-Moreno J.M."/>
            <person name="Rodriguez-Valera F."/>
            <person name="Lopez-Perez M."/>
        </authorList>
    </citation>
    <scope>NUCLEOTIDE SEQUENCE [LARGE SCALE GENOMIC DNA]</scope>
    <source>
        <strain evidence="11">MED-G160</strain>
    </source>
</reference>
<dbReference type="GO" id="GO:0022857">
    <property type="term" value="F:transmembrane transporter activity"/>
    <property type="evidence" value="ECO:0007669"/>
    <property type="project" value="UniProtKB-UniRule"/>
</dbReference>
<comment type="caution">
    <text evidence="11">The sequence shown here is derived from an EMBL/GenBank/DDBJ whole genome shotgun (WGS) entry which is preliminary data.</text>
</comment>
<name>A0A520N4C0_9GAMM</name>
<evidence type="ECO:0000256" key="7">
    <source>
        <dbReference type="ARBA" id="ARBA00023136"/>
    </source>
</evidence>
<evidence type="ECO:0000256" key="3">
    <source>
        <dbReference type="ARBA" id="ARBA00022475"/>
    </source>
</evidence>
<keyword evidence="5 9" id="KW-0812">Transmembrane</keyword>
<keyword evidence="6 9" id="KW-1133">Transmembrane helix</keyword>
<comment type="similarity">
    <text evidence="8 9">Belongs to the TRAP transporter small permease family.</text>
</comment>
<sequence length="157" mass="18267">MMYLEKGINILGKFISLMIPVMTILMIVIIVARYFFGIGLTGLQELVMYLHAFIFLGCAGYVLYKDEHVRVDIFYRGSSNSYKNNVNFILSLFFLLPVCFVIGFYSIELIEMSWKIREVSTEAGGLNYVYIQKTLIILFPLTMILTFAYQLIHKKWK</sequence>
<evidence type="ECO:0000256" key="6">
    <source>
        <dbReference type="ARBA" id="ARBA00022989"/>
    </source>
</evidence>
<comment type="function">
    <text evidence="9">Part of the tripartite ATP-independent periplasmic (TRAP) transport system.</text>
</comment>